<evidence type="ECO:0000313" key="5">
    <source>
        <dbReference type="EMBL" id="PFH55012.1"/>
    </source>
</evidence>
<dbReference type="Gene3D" id="3.40.50.300">
    <property type="entry name" value="P-loop containing nucleotide triphosphate hydrolases"/>
    <property type="match status" value="1"/>
</dbReference>
<dbReference type="STRING" id="268505.A0A2A9P2C2"/>
<dbReference type="OrthoDB" id="444945at2759"/>
<evidence type="ECO:0000256" key="3">
    <source>
        <dbReference type="RuleBase" id="RU364023"/>
    </source>
</evidence>
<reference evidence="5 6" key="2">
    <citation type="journal article" date="2017" name="Sci. Rep.">
        <title>Ant-infecting Ophiocordyceps genomes reveal a high diversity of potential behavioral manipulation genes and a possible major role for enterotoxins.</title>
        <authorList>
            <person name="de Bekker C."/>
            <person name="Ohm R.A."/>
            <person name="Evans H.C."/>
            <person name="Brachmann A."/>
            <person name="Hughes D.P."/>
        </authorList>
    </citation>
    <scope>NUCLEOTIDE SEQUENCE [LARGE SCALE GENOMIC DNA]</scope>
    <source>
        <strain evidence="5 6">SC16a</strain>
    </source>
</reference>
<dbReference type="InterPro" id="IPR012971">
    <property type="entry name" value="NOG2_N_dom"/>
</dbReference>
<dbReference type="InterPro" id="IPR050755">
    <property type="entry name" value="TRAFAC_YlqF/YawG_RiboMat"/>
</dbReference>
<proteinExistence type="inferred from homology"/>
<comment type="function">
    <text evidence="3">GTPase that associates with pre-60S ribosomal subunits in the nucleolus and is required for their nuclear export and maturation.</text>
</comment>
<comment type="subcellular location">
    <subcellularLocation>
        <location evidence="3">Nucleus</location>
        <location evidence="3">Nucleolus</location>
    </subcellularLocation>
</comment>
<comment type="caution">
    <text evidence="5">The sequence shown here is derived from an EMBL/GenBank/DDBJ whole genome shotgun (WGS) entry which is preliminary data.</text>
</comment>
<evidence type="ECO:0000313" key="6">
    <source>
        <dbReference type="Proteomes" id="UP000037136"/>
    </source>
</evidence>
<reference evidence="5 6" key="1">
    <citation type="journal article" date="2015" name="BMC Genomics">
        <title>Gene expression during zombie ant biting behavior reflects the complexity underlying fungal parasitic behavioral manipulation.</title>
        <authorList>
            <person name="de Bekker C."/>
            <person name="Ohm R.A."/>
            <person name="Loreto R.G."/>
            <person name="Sebastian A."/>
            <person name="Albert I."/>
            <person name="Merrow M."/>
            <person name="Brachmann A."/>
            <person name="Hughes D.P."/>
        </authorList>
    </citation>
    <scope>NUCLEOTIDE SEQUENCE [LARGE SCALE GENOMIC DNA]</scope>
    <source>
        <strain evidence="5 6">SC16a</strain>
    </source>
</reference>
<gene>
    <name evidence="5" type="ORF">XA68_11081</name>
</gene>
<dbReference type="Proteomes" id="UP000037136">
    <property type="component" value="Unassembled WGS sequence"/>
</dbReference>
<dbReference type="InterPro" id="IPR027417">
    <property type="entry name" value="P-loop_NTPase"/>
</dbReference>
<dbReference type="SUPFAM" id="SSF52540">
    <property type="entry name" value="P-loop containing nucleoside triphosphate hydrolases"/>
    <property type="match status" value="1"/>
</dbReference>
<feature type="domain" description="Nucleolar GTP-binding protein 2 N-terminal" evidence="4">
    <location>
        <begin position="43"/>
        <end position="172"/>
    </location>
</feature>
<sequence>MGIAKKESNRRARRGQKDDSLENVRVKGENFYRDARKAKVLSMYNEGRMQRNSQGNITKAASYQSRDVPSAHIEPNRRWFTNTRSVSQETLQVFREAWAANAYNPYKILLKSNRLPLGLIRPGKDHSPGSKQQQAKTKVESFPFAEVFGPKARRKRVNLGVDSLNDLADSTLDSPCAYNIFSRASSHPGDDKLISTSVEPVFDKGQSKRIWNELYKVIDSSDVVLHVLDARDPSGTRCRSIERYLKQDAPHKHLIFILNKCDLVPTGTAAGWVRCLSNEYPTLAFHASMTNSFGKGSLITLLRQRKSAPWPPFPAKPKYGST</sequence>
<keyword evidence="1 3" id="KW-0547">Nucleotide-binding</keyword>
<dbReference type="GO" id="GO:0005525">
    <property type="term" value="F:GTP binding"/>
    <property type="evidence" value="ECO:0007669"/>
    <property type="project" value="UniProtKB-KW"/>
</dbReference>
<evidence type="ECO:0000256" key="2">
    <source>
        <dbReference type="ARBA" id="ARBA00023134"/>
    </source>
</evidence>
<accession>A0A2A9P2C2</accession>
<dbReference type="AlphaFoldDB" id="A0A2A9P2C2"/>
<keyword evidence="3" id="KW-0539">Nucleus</keyword>
<name>A0A2A9P2C2_OPHUN</name>
<keyword evidence="6" id="KW-1185">Reference proteome</keyword>
<comment type="similarity">
    <text evidence="3">Belongs to the TRAFAC class YlqF/YawG GTPase family. NOG2 subfamily.</text>
</comment>
<evidence type="ECO:0000259" key="4">
    <source>
        <dbReference type="Pfam" id="PF08153"/>
    </source>
</evidence>
<dbReference type="Pfam" id="PF08153">
    <property type="entry name" value="NGP1NT"/>
    <property type="match status" value="1"/>
</dbReference>
<dbReference type="EMBL" id="LAZP02001330">
    <property type="protein sequence ID" value="PFH55012.1"/>
    <property type="molecule type" value="Genomic_DNA"/>
</dbReference>
<keyword evidence="2 3" id="KW-0342">GTP-binding</keyword>
<dbReference type="PANTHER" id="PTHR11089:SF9">
    <property type="entry name" value="NUCLEOLAR GTP-BINDING PROTEIN 2"/>
    <property type="match status" value="1"/>
</dbReference>
<protein>
    <recommendedName>
        <fullName evidence="3">Nucleolar GTP-binding protein 2</fullName>
    </recommendedName>
</protein>
<organism evidence="5 6">
    <name type="scientific">Ophiocordyceps unilateralis</name>
    <name type="common">Zombie-ant fungus</name>
    <name type="synonym">Torrubia unilateralis</name>
    <dbReference type="NCBI Taxonomy" id="268505"/>
    <lineage>
        <taxon>Eukaryota</taxon>
        <taxon>Fungi</taxon>
        <taxon>Dikarya</taxon>
        <taxon>Ascomycota</taxon>
        <taxon>Pezizomycotina</taxon>
        <taxon>Sordariomycetes</taxon>
        <taxon>Hypocreomycetidae</taxon>
        <taxon>Hypocreales</taxon>
        <taxon>Ophiocordycipitaceae</taxon>
        <taxon>Ophiocordyceps</taxon>
    </lineage>
</organism>
<evidence type="ECO:0000256" key="1">
    <source>
        <dbReference type="ARBA" id="ARBA00022741"/>
    </source>
</evidence>
<dbReference type="GO" id="GO:0005730">
    <property type="term" value="C:nucleolus"/>
    <property type="evidence" value="ECO:0007669"/>
    <property type="project" value="UniProtKB-SubCell"/>
</dbReference>
<dbReference type="PANTHER" id="PTHR11089">
    <property type="entry name" value="GTP-BINDING PROTEIN-RELATED"/>
    <property type="match status" value="1"/>
</dbReference>